<protein>
    <submittedName>
        <fullName evidence="1">TonB-dependent receptor SusC</fullName>
    </submittedName>
</protein>
<accession>A0A5J4PRZ4</accession>
<comment type="caution">
    <text evidence="1">The sequence shown here is derived from an EMBL/GenBank/DDBJ whole genome shotgun (WGS) entry which is preliminary data.</text>
</comment>
<feature type="non-terminal residue" evidence="1">
    <location>
        <position position="1"/>
    </location>
</feature>
<dbReference type="EMBL" id="SNRY01006945">
    <property type="protein sequence ID" value="KAA6311429.1"/>
    <property type="molecule type" value="Genomic_DNA"/>
</dbReference>
<evidence type="ECO:0000313" key="1">
    <source>
        <dbReference type="EMBL" id="KAA6311429.1"/>
    </source>
</evidence>
<name>A0A5J4PRZ4_9ZZZZ</name>
<keyword evidence="1" id="KW-0675">Receptor</keyword>
<reference evidence="1" key="1">
    <citation type="submission" date="2019-03" db="EMBL/GenBank/DDBJ databases">
        <title>Single cell metagenomics reveals metabolic interactions within the superorganism composed of flagellate Streblomastix strix and complex community of Bacteroidetes bacteria on its surface.</title>
        <authorList>
            <person name="Treitli S.C."/>
            <person name="Kolisko M."/>
            <person name="Husnik F."/>
            <person name="Keeling P."/>
            <person name="Hampl V."/>
        </authorList>
    </citation>
    <scope>NUCLEOTIDE SEQUENCE</scope>
    <source>
        <strain evidence="1">STM</strain>
    </source>
</reference>
<sequence>GANWVYASGSPVTYPTGKYVAEGSNVPLYSGRNEYRYPAYHRLDLSATVKLSKPEKKFKSELNFSLYNAYGRKNP</sequence>
<dbReference type="AlphaFoldDB" id="A0A5J4PRZ4"/>
<organism evidence="1">
    <name type="scientific">termite gut metagenome</name>
    <dbReference type="NCBI Taxonomy" id="433724"/>
    <lineage>
        <taxon>unclassified sequences</taxon>
        <taxon>metagenomes</taxon>
        <taxon>organismal metagenomes</taxon>
    </lineage>
</organism>
<dbReference type="SUPFAM" id="SSF56935">
    <property type="entry name" value="Porins"/>
    <property type="match status" value="1"/>
</dbReference>
<proteinExistence type="predicted"/>
<gene>
    <name evidence="1" type="ORF">EZS27_037438</name>
</gene>